<feature type="compositionally biased region" description="Low complexity" evidence="1">
    <location>
        <begin position="1"/>
        <end position="30"/>
    </location>
</feature>
<feature type="compositionally biased region" description="Basic residues" evidence="1">
    <location>
        <begin position="59"/>
        <end position="68"/>
    </location>
</feature>
<sequence>MHLAATRAMSSSAPRRRSLAVSASSRPVSLDAAQKALDGSRTGARANGTMAVGENHRSSGQRRGKRRGGAQLVVLGMSARRAARSARQPGGRRPGPRRGSEVVGARQSAVRCAVGTGAAARSAHAAL</sequence>
<dbReference type="AlphaFoldDB" id="A0A0A9HQZ4"/>
<evidence type="ECO:0000313" key="2">
    <source>
        <dbReference type="EMBL" id="JAE37326.1"/>
    </source>
</evidence>
<proteinExistence type="predicted"/>
<dbReference type="EMBL" id="GBRH01160570">
    <property type="protein sequence ID" value="JAE37326.1"/>
    <property type="molecule type" value="Transcribed_RNA"/>
</dbReference>
<feature type="region of interest" description="Disordered" evidence="1">
    <location>
        <begin position="1"/>
        <end position="108"/>
    </location>
</feature>
<evidence type="ECO:0000256" key="1">
    <source>
        <dbReference type="SAM" id="MobiDB-lite"/>
    </source>
</evidence>
<organism evidence="2">
    <name type="scientific">Arundo donax</name>
    <name type="common">Giant reed</name>
    <name type="synonym">Donax arundinaceus</name>
    <dbReference type="NCBI Taxonomy" id="35708"/>
    <lineage>
        <taxon>Eukaryota</taxon>
        <taxon>Viridiplantae</taxon>
        <taxon>Streptophyta</taxon>
        <taxon>Embryophyta</taxon>
        <taxon>Tracheophyta</taxon>
        <taxon>Spermatophyta</taxon>
        <taxon>Magnoliopsida</taxon>
        <taxon>Liliopsida</taxon>
        <taxon>Poales</taxon>
        <taxon>Poaceae</taxon>
        <taxon>PACMAD clade</taxon>
        <taxon>Arundinoideae</taxon>
        <taxon>Arundineae</taxon>
        <taxon>Arundo</taxon>
    </lineage>
</organism>
<name>A0A0A9HQZ4_ARUDO</name>
<reference evidence="2" key="1">
    <citation type="submission" date="2014-09" db="EMBL/GenBank/DDBJ databases">
        <authorList>
            <person name="Magalhaes I.L.F."/>
            <person name="Oliveira U."/>
            <person name="Santos F.R."/>
            <person name="Vidigal T.H.D.A."/>
            <person name="Brescovit A.D."/>
            <person name="Santos A.J."/>
        </authorList>
    </citation>
    <scope>NUCLEOTIDE SEQUENCE</scope>
    <source>
        <tissue evidence="2">Shoot tissue taken approximately 20 cm above the soil surface</tissue>
    </source>
</reference>
<reference evidence="2" key="2">
    <citation type="journal article" date="2015" name="Data Brief">
        <title>Shoot transcriptome of the giant reed, Arundo donax.</title>
        <authorList>
            <person name="Barrero R.A."/>
            <person name="Guerrero F.D."/>
            <person name="Moolhuijzen P."/>
            <person name="Goolsby J.A."/>
            <person name="Tidwell J."/>
            <person name="Bellgard S.E."/>
            <person name="Bellgard M.I."/>
        </authorList>
    </citation>
    <scope>NUCLEOTIDE SEQUENCE</scope>
    <source>
        <tissue evidence="2">Shoot tissue taken approximately 20 cm above the soil surface</tissue>
    </source>
</reference>
<protein>
    <submittedName>
        <fullName evidence="2">Uncharacterized protein</fullName>
    </submittedName>
</protein>
<accession>A0A0A9HQZ4</accession>